<evidence type="ECO:0000256" key="1">
    <source>
        <dbReference type="SAM" id="MobiDB-lite"/>
    </source>
</evidence>
<dbReference type="Proteomes" id="UP000033203">
    <property type="component" value="Unassembled WGS sequence"/>
</dbReference>
<evidence type="ECO:0000256" key="2">
    <source>
        <dbReference type="SAM" id="Phobius"/>
    </source>
</evidence>
<reference evidence="3 4" key="1">
    <citation type="submission" date="2015-01" db="EMBL/GenBank/DDBJ databases">
        <title>Genome of Sphingomonas taxi strain 30a.</title>
        <authorList>
            <person name="Eevers N."/>
            <person name="Van Hamme J."/>
            <person name="Bottos E."/>
            <person name="Weyens N."/>
            <person name="Vangronsveld J."/>
        </authorList>
    </citation>
    <scope>NUCLEOTIDE SEQUENCE [LARGE SCALE GENOMIC DNA]</scope>
    <source>
        <strain evidence="3 4">30a</strain>
    </source>
</reference>
<feature type="transmembrane region" description="Helical" evidence="2">
    <location>
        <begin position="148"/>
        <end position="168"/>
    </location>
</feature>
<keyword evidence="2" id="KW-1133">Transmembrane helix</keyword>
<comment type="caution">
    <text evidence="3">The sequence shown here is derived from an EMBL/GenBank/DDBJ whole genome shotgun (WGS) entry which is preliminary data.</text>
</comment>
<feature type="transmembrane region" description="Helical" evidence="2">
    <location>
        <begin position="280"/>
        <end position="306"/>
    </location>
</feature>
<evidence type="ECO:0000313" key="3">
    <source>
        <dbReference type="EMBL" id="KIU26261.1"/>
    </source>
</evidence>
<dbReference type="AlphaFoldDB" id="A0A0D1MEZ2"/>
<protein>
    <submittedName>
        <fullName evidence="3">Membrane protein</fullName>
    </submittedName>
</protein>
<dbReference type="GeneID" id="93796944"/>
<accession>A0A0D1MEZ2</accession>
<feature type="transmembrane region" description="Helical" evidence="2">
    <location>
        <begin position="72"/>
        <end position="92"/>
    </location>
</feature>
<feature type="region of interest" description="Disordered" evidence="1">
    <location>
        <begin position="1"/>
        <end position="25"/>
    </location>
</feature>
<gene>
    <name evidence="3" type="ORF">SR41_15335</name>
</gene>
<name>A0A0D1MEZ2_9SPHN</name>
<feature type="transmembrane region" description="Helical" evidence="2">
    <location>
        <begin position="210"/>
        <end position="235"/>
    </location>
</feature>
<keyword evidence="2" id="KW-0812">Transmembrane</keyword>
<dbReference type="EMBL" id="JXTP01000083">
    <property type="protein sequence ID" value="KIU26261.1"/>
    <property type="molecule type" value="Genomic_DNA"/>
</dbReference>
<sequence>MQIDHKADGFPDQTEPSSSSDIDGLQPLKTIRSRWPAIIGGLVTLAMLGGLAHELLSSGLDGLERATPHSPWFYLAFLALYFIPPLADYWIFYRLWRIPAAGFVALNKKRISNDVVMGYSGEAYFYAWARQRAQLVAAPFGAVKDVSILSAIAGNAVTLAMIAIALPVGRNLIPHDMVRYVYGSLAVIFGTSLPFLIFSRKVFSLPRADLWAVFGIHCLRLVGGAFFLALAWALAMPSVPLGIWVFLSAGRMLFSRLPLLPNKDLLFANFAILMIGQDQALSELIAFTAAAVLLLHAVLVLGFSLYHLATRKRV</sequence>
<proteinExistence type="predicted"/>
<organism evidence="3 4">
    <name type="scientific">Sphingomonas melonis</name>
    <dbReference type="NCBI Taxonomy" id="152682"/>
    <lineage>
        <taxon>Bacteria</taxon>
        <taxon>Pseudomonadati</taxon>
        <taxon>Pseudomonadota</taxon>
        <taxon>Alphaproteobacteria</taxon>
        <taxon>Sphingomonadales</taxon>
        <taxon>Sphingomonadaceae</taxon>
        <taxon>Sphingomonas</taxon>
    </lineage>
</organism>
<feature type="transmembrane region" description="Helical" evidence="2">
    <location>
        <begin position="35"/>
        <end position="52"/>
    </location>
</feature>
<dbReference type="RefSeq" id="WP_017980644.1">
    <property type="nucleotide sequence ID" value="NZ_JAASKC010000006.1"/>
</dbReference>
<evidence type="ECO:0000313" key="4">
    <source>
        <dbReference type="Proteomes" id="UP000033203"/>
    </source>
</evidence>
<dbReference type="PATRIC" id="fig|1549858.7.peg.2279"/>
<keyword evidence="2" id="KW-0472">Membrane</keyword>
<feature type="transmembrane region" description="Helical" evidence="2">
    <location>
        <begin position="180"/>
        <end position="198"/>
    </location>
</feature>